<evidence type="ECO:0000313" key="2">
    <source>
        <dbReference type="Ensembl" id="ENSHHUP00000059136.1"/>
    </source>
</evidence>
<reference evidence="3" key="1">
    <citation type="submission" date="2018-06" db="EMBL/GenBank/DDBJ databases">
        <title>Genome assembly of Danube salmon.</title>
        <authorList>
            <person name="Macqueen D.J."/>
            <person name="Gundappa M.K."/>
        </authorList>
    </citation>
    <scope>NUCLEOTIDE SEQUENCE [LARGE SCALE GENOMIC DNA]</scope>
</reference>
<dbReference type="PANTHER" id="PTHR12486">
    <property type="entry name" value="APRATAXIN-RELATED"/>
    <property type="match status" value="1"/>
</dbReference>
<sequence>MTGSFTHATRFQTFIKKREARSRTTHSDMATYENTDNEPTDTTSPNENDKICCYCNTAKEQSGSDTEMQLFDDELVCFRDMKPGARHHYLVVPRIHVGNCKSLRKEHIPLVEKMEEMGRSVLQKKKVTDLDDIRMGFHMPPSPLSLTSISMSSLLPVR</sequence>
<dbReference type="GeneTree" id="ENSGT00510000047616"/>
<evidence type="ECO:0000256" key="1">
    <source>
        <dbReference type="SAM" id="MobiDB-lite"/>
    </source>
</evidence>
<protein>
    <submittedName>
        <fullName evidence="2">Uncharacterized protein</fullName>
    </submittedName>
</protein>
<proteinExistence type="predicted"/>
<dbReference type="Ensembl" id="ENSHHUT00000061155.1">
    <property type="protein sequence ID" value="ENSHHUP00000059136.1"/>
    <property type="gene ID" value="ENSHHUG00000035152.1"/>
</dbReference>
<dbReference type="SUPFAM" id="SSF54197">
    <property type="entry name" value="HIT-like"/>
    <property type="match status" value="1"/>
</dbReference>
<dbReference type="Pfam" id="PF11969">
    <property type="entry name" value="DcpS_C"/>
    <property type="match status" value="1"/>
</dbReference>
<keyword evidence="3" id="KW-1185">Reference proteome</keyword>
<name>A0A4W5P3E3_9TELE</name>
<dbReference type="Proteomes" id="UP000314982">
    <property type="component" value="Unassembled WGS sequence"/>
</dbReference>
<organism evidence="2 3">
    <name type="scientific">Hucho hucho</name>
    <name type="common">huchen</name>
    <dbReference type="NCBI Taxonomy" id="62062"/>
    <lineage>
        <taxon>Eukaryota</taxon>
        <taxon>Metazoa</taxon>
        <taxon>Chordata</taxon>
        <taxon>Craniata</taxon>
        <taxon>Vertebrata</taxon>
        <taxon>Euteleostomi</taxon>
        <taxon>Actinopterygii</taxon>
        <taxon>Neopterygii</taxon>
        <taxon>Teleostei</taxon>
        <taxon>Protacanthopterygii</taxon>
        <taxon>Salmoniformes</taxon>
        <taxon>Salmonidae</taxon>
        <taxon>Salmoninae</taxon>
        <taxon>Hucho</taxon>
    </lineage>
</organism>
<reference evidence="2" key="3">
    <citation type="submission" date="2025-09" db="UniProtKB">
        <authorList>
            <consortium name="Ensembl"/>
        </authorList>
    </citation>
    <scope>IDENTIFICATION</scope>
</reference>
<feature type="region of interest" description="Disordered" evidence="1">
    <location>
        <begin position="16"/>
        <end position="46"/>
    </location>
</feature>
<evidence type="ECO:0000313" key="3">
    <source>
        <dbReference type="Proteomes" id="UP000314982"/>
    </source>
</evidence>
<dbReference type="AlphaFoldDB" id="A0A4W5P3E3"/>
<dbReference type="PANTHER" id="PTHR12486:SF6">
    <property type="entry name" value="ADENOSINE 5'-MONOPHOSPHORAMIDASE HINT3"/>
    <property type="match status" value="1"/>
</dbReference>
<dbReference type="STRING" id="62062.ENSHHUP00000059136"/>
<dbReference type="Gene3D" id="3.30.428.10">
    <property type="entry name" value="HIT-like"/>
    <property type="match status" value="1"/>
</dbReference>
<reference evidence="2" key="2">
    <citation type="submission" date="2025-08" db="UniProtKB">
        <authorList>
            <consortium name="Ensembl"/>
        </authorList>
    </citation>
    <scope>IDENTIFICATION</scope>
</reference>
<accession>A0A4W5P3E3</accession>
<dbReference type="InterPro" id="IPR036265">
    <property type="entry name" value="HIT-like_sf"/>
</dbReference>